<evidence type="ECO:0000256" key="9">
    <source>
        <dbReference type="RuleBase" id="RU365074"/>
    </source>
</evidence>
<dbReference type="Pfam" id="PF05148">
    <property type="entry name" value="Methyltransf_8"/>
    <property type="match status" value="2"/>
</dbReference>
<evidence type="ECO:0000256" key="4">
    <source>
        <dbReference type="ARBA" id="ARBA00022603"/>
    </source>
</evidence>
<dbReference type="EMBL" id="MU006793">
    <property type="protein sequence ID" value="KAF2637504.1"/>
    <property type="molecule type" value="Genomic_DNA"/>
</dbReference>
<comment type="function">
    <text evidence="9">S-adenosyl-L-methionine-dependent methyltransferase that specifically methylates the N(1) position of adenine in helix 25.1 in 25S rRNA. Required both for ribosomal 40S and 60S subunits biogenesis. Required for efficient pre-rRNA cleavage at site A2.</text>
</comment>
<name>A0A6A6RU03_9PLEO</name>
<evidence type="ECO:0000256" key="10">
    <source>
        <dbReference type="SAM" id="MobiDB-lite"/>
    </source>
</evidence>
<evidence type="ECO:0000313" key="11">
    <source>
        <dbReference type="EMBL" id="KAF2637504.1"/>
    </source>
</evidence>
<dbReference type="Gene3D" id="1.10.10.2150">
    <property type="entry name" value="Ribosomal RNA-processing protein 8, N-terminal domain"/>
    <property type="match status" value="1"/>
</dbReference>
<feature type="compositionally biased region" description="Basic residues" evidence="10">
    <location>
        <begin position="418"/>
        <end position="428"/>
    </location>
</feature>
<organism evidence="11 12">
    <name type="scientific">Massarina eburnea CBS 473.64</name>
    <dbReference type="NCBI Taxonomy" id="1395130"/>
    <lineage>
        <taxon>Eukaryota</taxon>
        <taxon>Fungi</taxon>
        <taxon>Dikarya</taxon>
        <taxon>Ascomycota</taxon>
        <taxon>Pezizomycotina</taxon>
        <taxon>Dothideomycetes</taxon>
        <taxon>Pleosporomycetidae</taxon>
        <taxon>Pleosporales</taxon>
        <taxon>Massarineae</taxon>
        <taxon>Massarinaceae</taxon>
        <taxon>Massarina</taxon>
    </lineage>
</organism>
<keyword evidence="12" id="KW-1185">Reference proteome</keyword>
<dbReference type="AlphaFoldDB" id="A0A6A6RU03"/>
<dbReference type="Proteomes" id="UP000799753">
    <property type="component" value="Unassembled WGS sequence"/>
</dbReference>
<feature type="region of interest" description="Disordered" evidence="10">
    <location>
        <begin position="249"/>
        <end position="290"/>
    </location>
</feature>
<keyword evidence="3 9" id="KW-0698">rRNA processing</keyword>
<dbReference type="InterPro" id="IPR007823">
    <property type="entry name" value="RRP8"/>
</dbReference>
<dbReference type="SUPFAM" id="SSF53335">
    <property type="entry name" value="S-adenosyl-L-methionine-dependent methyltransferases"/>
    <property type="match status" value="1"/>
</dbReference>
<keyword evidence="6 9" id="KW-0949">S-adenosyl-L-methionine</keyword>
<dbReference type="InterPro" id="IPR029063">
    <property type="entry name" value="SAM-dependent_MTases_sf"/>
</dbReference>
<comment type="similarity">
    <text evidence="2 9">Belongs to the methyltransferase superfamily. RRP8 family.</text>
</comment>
<evidence type="ECO:0000256" key="8">
    <source>
        <dbReference type="ARBA" id="ARBA00076672"/>
    </source>
</evidence>
<feature type="compositionally biased region" description="Basic and acidic residues" evidence="10">
    <location>
        <begin position="94"/>
        <end position="115"/>
    </location>
</feature>
<evidence type="ECO:0000256" key="6">
    <source>
        <dbReference type="ARBA" id="ARBA00022691"/>
    </source>
</evidence>
<dbReference type="PANTHER" id="PTHR12787">
    <property type="entry name" value="RIBOSOMAL RNA-PROCESSING PROTEIN 8"/>
    <property type="match status" value="1"/>
</dbReference>
<dbReference type="InterPro" id="IPR042036">
    <property type="entry name" value="RRP8_N"/>
</dbReference>
<reference evidence="11" key="1">
    <citation type="journal article" date="2020" name="Stud. Mycol.">
        <title>101 Dothideomycetes genomes: a test case for predicting lifestyles and emergence of pathogens.</title>
        <authorList>
            <person name="Haridas S."/>
            <person name="Albert R."/>
            <person name="Binder M."/>
            <person name="Bloem J."/>
            <person name="Labutti K."/>
            <person name="Salamov A."/>
            <person name="Andreopoulos B."/>
            <person name="Baker S."/>
            <person name="Barry K."/>
            <person name="Bills G."/>
            <person name="Bluhm B."/>
            <person name="Cannon C."/>
            <person name="Castanera R."/>
            <person name="Culley D."/>
            <person name="Daum C."/>
            <person name="Ezra D."/>
            <person name="Gonzalez J."/>
            <person name="Henrissat B."/>
            <person name="Kuo A."/>
            <person name="Liang C."/>
            <person name="Lipzen A."/>
            <person name="Lutzoni F."/>
            <person name="Magnuson J."/>
            <person name="Mondo S."/>
            <person name="Nolan M."/>
            <person name="Ohm R."/>
            <person name="Pangilinan J."/>
            <person name="Park H.-J."/>
            <person name="Ramirez L."/>
            <person name="Alfaro M."/>
            <person name="Sun H."/>
            <person name="Tritt A."/>
            <person name="Yoshinaga Y."/>
            <person name="Zwiers L.-H."/>
            <person name="Turgeon B."/>
            <person name="Goodwin S."/>
            <person name="Spatafora J."/>
            <person name="Crous P."/>
            <person name="Grigoriev I."/>
        </authorList>
    </citation>
    <scope>NUCLEOTIDE SEQUENCE</scope>
    <source>
        <strain evidence="11">CBS 473.64</strain>
    </source>
</reference>
<evidence type="ECO:0000256" key="3">
    <source>
        <dbReference type="ARBA" id="ARBA00022552"/>
    </source>
</evidence>
<feature type="compositionally biased region" description="Polar residues" evidence="10">
    <location>
        <begin position="152"/>
        <end position="165"/>
    </location>
</feature>
<dbReference type="Gene3D" id="3.40.50.150">
    <property type="entry name" value="Vaccinia Virus protein VP39"/>
    <property type="match status" value="1"/>
</dbReference>
<dbReference type="GO" id="GO:0005730">
    <property type="term" value="C:nucleolus"/>
    <property type="evidence" value="ECO:0007669"/>
    <property type="project" value="UniProtKB-SubCell"/>
</dbReference>
<keyword evidence="7 9" id="KW-0539">Nucleus</keyword>
<keyword evidence="4 9" id="KW-0489">Methyltransferase</keyword>
<evidence type="ECO:0000313" key="12">
    <source>
        <dbReference type="Proteomes" id="UP000799753"/>
    </source>
</evidence>
<accession>A0A6A6RU03</accession>
<dbReference type="CDD" id="cd02440">
    <property type="entry name" value="AdoMet_MTases"/>
    <property type="match status" value="1"/>
</dbReference>
<dbReference type="OrthoDB" id="10258825at2759"/>
<feature type="compositionally biased region" description="Basic and acidic residues" evidence="10">
    <location>
        <begin position="51"/>
        <end position="60"/>
    </location>
</feature>
<evidence type="ECO:0000256" key="2">
    <source>
        <dbReference type="ARBA" id="ARBA00006301"/>
    </source>
</evidence>
<protein>
    <recommendedName>
        <fullName evidence="8 9">Ribosomal RNA-processing protein 8</fullName>
        <ecNumber evidence="9">2.1.1.-</ecNumber>
    </recommendedName>
</protein>
<sequence length="554" mass="60434">MFSVPGWNISTSIATQVEKPKVHDPSKEGKKSKKRKQKQEAQIDGDNVGEYWEKIVEGKNVKKPGKSSAAKDGAEVAGEGAQEKAGRKRKRKGDKATDDTAEGSEKPAIEPKDTEAGAEASIGDSSAPKDTESKREKKKRKKDKKDDKSEQEPQTATNELSTATAPVSLLPPEPAGLTPLQKSMRLKLAGARFRHLNEALYTKPSAESLTIFKEDPSMFEDYHRGFAQQVEVWPENPVDNYVDTILARGKARAKDPRKDKRRKDKKGKSDANEEVESASTSGDSKVVKPLPRNFKGHSTIADLGCGTASLSYRLQPHLKPLNITLNSFDLSKPSGPSAPLVTVADISSLPLPDSSVDVAIFCLALMGTNWLDFIDEAHRILRWRGELWISEIKSRFGRVEKGKKGQPPVNSVGSLRKVDKKPKGKKKADKPEDAGIQGSDDETELAEAVDGQDAKEGTDVSSFVSVLLKHGFVLDALPERQSDAIDLSNKMFVKMQFVKGAQPTRGKNAKKEGDAGAAKLRMGIKGKKFIAVADEGGNDEADGKTLKPCLYKIR</sequence>
<dbReference type="EC" id="2.1.1.-" evidence="9"/>
<evidence type="ECO:0000256" key="1">
    <source>
        <dbReference type="ARBA" id="ARBA00004604"/>
    </source>
</evidence>
<evidence type="ECO:0000256" key="5">
    <source>
        <dbReference type="ARBA" id="ARBA00022679"/>
    </source>
</evidence>
<keyword evidence="5 9" id="KW-0808">Transferase</keyword>
<feature type="region of interest" description="Disordered" evidence="10">
    <location>
        <begin position="399"/>
        <end position="454"/>
    </location>
</feature>
<dbReference type="FunFam" id="1.10.10.2150:FF:000001">
    <property type="entry name" value="Ribosomal RNA-processing protein 8"/>
    <property type="match status" value="1"/>
</dbReference>
<feature type="region of interest" description="Disordered" evidence="10">
    <location>
        <begin position="15"/>
        <end position="178"/>
    </location>
</feature>
<dbReference type="PANTHER" id="PTHR12787:SF0">
    <property type="entry name" value="RIBOSOMAL RNA-PROCESSING PROTEIN 8"/>
    <property type="match status" value="1"/>
</dbReference>
<comment type="subcellular location">
    <subcellularLocation>
        <location evidence="1 9">Nucleus</location>
        <location evidence="1 9">Nucleolus</location>
    </subcellularLocation>
</comment>
<proteinExistence type="inferred from homology"/>
<gene>
    <name evidence="11" type="ORF">P280DRAFT_107564</name>
</gene>
<dbReference type="GO" id="GO:0016433">
    <property type="term" value="F:rRNA (adenine) methyltransferase activity"/>
    <property type="evidence" value="ECO:0007669"/>
    <property type="project" value="UniProtKB-ARBA"/>
</dbReference>
<evidence type="ECO:0000256" key="7">
    <source>
        <dbReference type="ARBA" id="ARBA00023242"/>
    </source>
</evidence>
<feature type="compositionally biased region" description="Basic and acidic residues" evidence="10">
    <location>
        <begin position="18"/>
        <end position="29"/>
    </location>
</feature>
<dbReference type="GO" id="GO:0042273">
    <property type="term" value="P:ribosomal large subunit biogenesis"/>
    <property type="evidence" value="ECO:0007669"/>
    <property type="project" value="TreeGrafter"/>
</dbReference>